<protein>
    <submittedName>
        <fullName evidence="1">Uncharacterized protein</fullName>
    </submittedName>
</protein>
<evidence type="ECO:0000313" key="2">
    <source>
        <dbReference type="Proteomes" id="UP000179183"/>
    </source>
</evidence>
<name>A0A1G2HSW6_9BACT</name>
<evidence type="ECO:0000313" key="1">
    <source>
        <dbReference type="EMBL" id="OGZ65321.1"/>
    </source>
</evidence>
<gene>
    <name evidence="1" type="ORF">A3D34_01870</name>
</gene>
<reference evidence="1 2" key="1">
    <citation type="journal article" date="2016" name="Nat. Commun.">
        <title>Thousands of microbial genomes shed light on interconnected biogeochemical processes in an aquifer system.</title>
        <authorList>
            <person name="Anantharaman K."/>
            <person name="Brown C.T."/>
            <person name="Hug L.A."/>
            <person name="Sharon I."/>
            <person name="Castelle C.J."/>
            <person name="Probst A.J."/>
            <person name="Thomas B.C."/>
            <person name="Singh A."/>
            <person name="Wilkins M.J."/>
            <person name="Karaoz U."/>
            <person name="Brodie E.L."/>
            <person name="Williams K.H."/>
            <person name="Hubbard S.S."/>
            <person name="Banfield J.F."/>
        </authorList>
    </citation>
    <scope>NUCLEOTIDE SEQUENCE [LARGE SCALE GENOMIC DNA]</scope>
</reference>
<dbReference type="EMBL" id="MHOQ01000046">
    <property type="protein sequence ID" value="OGZ65321.1"/>
    <property type="molecule type" value="Genomic_DNA"/>
</dbReference>
<proteinExistence type="predicted"/>
<sequence length="245" mass="27840">MSEETSRIEISDINTLESLKSKEKLEKVWELYGKLRKCMMRGFSEIQGTELYTGGNDIGKSSAENTPLAALQLIFTMAQSLHPLVEELSRIDYKSLQSEKAEEEFKKLIDGKVLENLGIIVDLGCGHEPYYPRLCRLLGAQEVWTVDVISAKDFNRQPQKTNPQIIAEERKNHIQLDLNNPTAVEIILSRIGRDNIDLVTEAYLSTGGPHEDKYYISYKGEEIAMKLLKKGGVYFNPETQELKIK</sequence>
<dbReference type="Proteomes" id="UP000179183">
    <property type="component" value="Unassembled WGS sequence"/>
</dbReference>
<accession>A0A1G2HSW6</accession>
<dbReference type="AlphaFoldDB" id="A0A1G2HSW6"/>
<comment type="caution">
    <text evidence="1">The sequence shown here is derived from an EMBL/GenBank/DDBJ whole genome shotgun (WGS) entry which is preliminary data.</text>
</comment>
<organism evidence="1 2">
    <name type="scientific">Candidatus Staskawiczbacteria bacterium RIFCSPHIGHO2_02_FULL_33_16</name>
    <dbReference type="NCBI Taxonomy" id="1802204"/>
    <lineage>
        <taxon>Bacteria</taxon>
        <taxon>Candidatus Staskawicziibacteriota</taxon>
    </lineage>
</organism>